<comment type="caution">
    <text evidence="1">The sequence shown here is derived from an EMBL/GenBank/DDBJ whole genome shotgun (WGS) entry which is preliminary data.</text>
</comment>
<dbReference type="EMBL" id="JABANE010000104">
    <property type="protein sequence ID" value="NME71572.1"/>
    <property type="molecule type" value="Genomic_DNA"/>
</dbReference>
<reference evidence="1 2" key="1">
    <citation type="submission" date="2020-04" db="EMBL/GenBank/DDBJ databases">
        <title>Flammeovirga sp. SR4, a novel species isolated from seawater.</title>
        <authorList>
            <person name="Wang X."/>
        </authorList>
    </citation>
    <scope>NUCLEOTIDE SEQUENCE [LARGE SCALE GENOMIC DNA]</scope>
    <source>
        <strain evidence="1 2">ATCC 23126</strain>
    </source>
</reference>
<proteinExistence type="predicted"/>
<keyword evidence="2" id="KW-1185">Reference proteome</keyword>
<evidence type="ECO:0000313" key="1">
    <source>
        <dbReference type="EMBL" id="NME71572.1"/>
    </source>
</evidence>
<gene>
    <name evidence="1" type="ORF">HHU12_26630</name>
</gene>
<name>A0A7X9RZP3_9BACT</name>
<evidence type="ECO:0000313" key="2">
    <source>
        <dbReference type="Proteomes" id="UP000576082"/>
    </source>
</evidence>
<organism evidence="1 2">
    <name type="scientific">Flammeovirga aprica JL-4</name>
    <dbReference type="NCBI Taxonomy" id="694437"/>
    <lineage>
        <taxon>Bacteria</taxon>
        <taxon>Pseudomonadati</taxon>
        <taxon>Bacteroidota</taxon>
        <taxon>Cytophagia</taxon>
        <taxon>Cytophagales</taxon>
        <taxon>Flammeovirgaceae</taxon>
        <taxon>Flammeovirga</taxon>
    </lineage>
</organism>
<dbReference type="Proteomes" id="UP000576082">
    <property type="component" value="Unassembled WGS sequence"/>
</dbReference>
<dbReference type="RefSeq" id="WP_169659784.1">
    <property type="nucleotide sequence ID" value="NZ_JABANE010000104.1"/>
</dbReference>
<accession>A0A7X9RZP3</accession>
<dbReference type="AlphaFoldDB" id="A0A7X9RZP3"/>
<sequence length="112" mass="12469">MLDLKENILDKLAGLYSGKLFKVVDDFKYEVDAQTSITVDEMNNLRLEIIMDGCESGETMPLATKEVGADMFEVCCNDSEESLEGKVDLLNKMLSFKVESPRSGETEFVGCI</sequence>
<protein>
    <submittedName>
        <fullName evidence="1">Uncharacterized protein</fullName>
    </submittedName>
</protein>